<evidence type="ECO:0000256" key="4">
    <source>
        <dbReference type="SAM" id="MobiDB-lite"/>
    </source>
</evidence>
<sequence length="319" mass="35641">MASERLSQTFLRGSVSDTFSFSILFCKRFLLRPSPLTPNYSHTRTVFSSASSSSFLTPNHRKTVLLPPTSCVIPMLFSSSSDSPTKINTKVNFSLPSDDETDDENDSKTTKEVDKSKLPPPYDPFSKKPAVEEPDDPKDLQEVFHKMRGDGLLNNAVKMFDGLSKDGLAHEALELFAQIKDKGQMPDVVAHTAVVEAYANAGQTKEALKVFLRMLTSGVAPNAYTYTVLIKGLAANPKFLGDAKKYVIEMMSKGMRPNASIYVAVFEAFVREQKEDEAREFLVQMREKGFVPDEKAAREVMKDKRGPVFRSIMSILFRK</sequence>
<comment type="similarity">
    <text evidence="1">Belongs to the PPR family. P subfamily.</text>
</comment>
<keyword evidence="6" id="KW-1185">Reference proteome</keyword>
<keyword evidence="2" id="KW-0677">Repeat</keyword>
<feature type="compositionally biased region" description="Basic and acidic residues" evidence="4">
    <location>
        <begin position="125"/>
        <end position="137"/>
    </location>
</feature>
<evidence type="ECO:0000256" key="1">
    <source>
        <dbReference type="ARBA" id="ARBA00007626"/>
    </source>
</evidence>
<feature type="repeat" description="PPR" evidence="3">
    <location>
        <begin position="187"/>
        <end position="221"/>
    </location>
</feature>
<dbReference type="Gramene" id="FCD_00015000-RA">
    <property type="protein sequence ID" value="FCD_00015000-RA:cds"/>
    <property type="gene ID" value="FCD_00015000"/>
</dbReference>
<protein>
    <recommendedName>
        <fullName evidence="7">Pentatricopeptide repeat-containing protein</fullName>
    </recommendedName>
</protein>
<feature type="repeat" description="PPR" evidence="3">
    <location>
        <begin position="258"/>
        <end position="292"/>
    </location>
</feature>
<dbReference type="PANTHER" id="PTHR47941">
    <property type="entry name" value="PENTATRICOPEPTIDE REPEAT-CONTAINING PROTEIN 3, MITOCHONDRIAL"/>
    <property type="match status" value="1"/>
</dbReference>
<reference evidence="5" key="1">
    <citation type="submission" date="2023-07" db="EMBL/GenBank/DDBJ databases">
        <title>draft genome sequence of fig (Ficus carica).</title>
        <authorList>
            <person name="Takahashi T."/>
            <person name="Nishimura K."/>
        </authorList>
    </citation>
    <scope>NUCLEOTIDE SEQUENCE</scope>
</reference>
<evidence type="ECO:0000313" key="6">
    <source>
        <dbReference type="Proteomes" id="UP001187192"/>
    </source>
</evidence>
<dbReference type="Gene3D" id="1.25.40.10">
    <property type="entry name" value="Tetratricopeptide repeat domain"/>
    <property type="match status" value="2"/>
</dbReference>
<evidence type="ECO:0008006" key="7">
    <source>
        <dbReference type="Google" id="ProtNLM"/>
    </source>
</evidence>
<evidence type="ECO:0000313" key="5">
    <source>
        <dbReference type="EMBL" id="GMN23216.1"/>
    </source>
</evidence>
<evidence type="ECO:0000256" key="2">
    <source>
        <dbReference type="ARBA" id="ARBA00022737"/>
    </source>
</evidence>
<feature type="repeat" description="PPR" evidence="3">
    <location>
        <begin position="222"/>
        <end position="257"/>
    </location>
</feature>
<gene>
    <name evidence="5" type="ORF">TIFTF001_000037</name>
</gene>
<comment type="caution">
    <text evidence="5">The sequence shown here is derived from an EMBL/GenBank/DDBJ whole genome shotgun (WGS) entry which is preliminary data.</text>
</comment>
<dbReference type="Pfam" id="PF13812">
    <property type="entry name" value="PPR_3"/>
    <property type="match status" value="1"/>
</dbReference>
<accession>A0AA88CNB5</accession>
<dbReference type="NCBIfam" id="TIGR00756">
    <property type="entry name" value="PPR"/>
    <property type="match status" value="3"/>
</dbReference>
<dbReference type="InterPro" id="IPR011990">
    <property type="entry name" value="TPR-like_helical_dom_sf"/>
</dbReference>
<dbReference type="Proteomes" id="UP001187192">
    <property type="component" value="Unassembled WGS sequence"/>
</dbReference>
<name>A0AA88CNB5_FICCA</name>
<evidence type="ECO:0000256" key="3">
    <source>
        <dbReference type="PROSITE-ProRule" id="PRU00708"/>
    </source>
</evidence>
<proteinExistence type="inferred from homology"/>
<organism evidence="5 6">
    <name type="scientific">Ficus carica</name>
    <name type="common">Common fig</name>
    <dbReference type="NCBI Taxonomy" id="3494"/>
    <lineage>
        <taxon>Eukaryota</taxon>
        <taxon>Viridiplantae</taxon>
        <taxon>Streptophyta</taxon>
        <taxon>Embryophyta</taxon>
        <taxon>Tracheophyta</taxon>
        <taxon>Spermatophyta</taxon>
        <taxon>Magnoliopsida</taxon>
        <taxon>eudicotyledons</taxon>
        <taxon>Gunneridae</taxon>
        <taxon>Pentapetalae</taxon>
        <taxon>rosids</taxon>
        <taxon>fabids</taxon>
        <taxon>Rosales</taxon>
        <taxon>Moraceae</taxon>
        <taxon>Ficeae</taxon>
        <taxon>Ficus</taxon>
    </lineage>
</organism>
<dbReference type="Pfam" id="PF01535">
    <property type="entry name" value="PPR"/>
    <property type="match status" value="1"/>
</dbReference>
<feature type="compositionally biased region" description="Basic and acidic residues" evidence="4">
    <location>
        <begin position="106"/>
        <end position="117"/>
    </location>
</feature>
<dbReference type="AlphaFoldDB" id="A0AA88CNB5"/>
<dbReference type="InterPro" id="IPR002885">
    <property type="entry name" value="PPR_rpt"/>
</dbReference>
<dbReference type="Pfam" id="PF13041">
    <property type="entry name" value="PPR_2"/>
    <property type="match status" value="1"/>
</dbReference>
<dbReference type="EMBL" id="BTGU01000001">
    <property type="protein sequence ID" value="GMN23216.1"/>
    <property type="molecule type" value="Genomic_DNA"/>
</dbReference>
<feature type="region of interest" description="Disordered" evidence="4">
    <location>
        <begin position="88"/>
        <end position="137"/>
    </location>
</feature>
<dbReference type="PROSITE" id="PS51375">
    <property type="entry name" value="PPR"/>
    <property type="match status" value="3"/>
</dbReference>